<dbReference type="Proteomes" id="UP000297280">
    <property type="component" value="Unassembled WGS sequence"/>
</dbReference>
<evidence type="ECO:0000313" key="2">
    <source>
        <dbReference type="EMBL" id="TGO80843.1"/>
    </source>
</evidence>
<evidence type="ECO:0000313" key="3">
    <source>
        <dbReference type="Proteomes" id="UP000297280"/>
    </source>
</evidence>
<accession>A0A4Z1KI63</accession>
<proteinExistence type="predicted"/>
<feature type="coiled-coil region" evidence="1">
    <location>
        <begin position="50"/>
        <end position="98"/>
    </location>
</feature>
<comment type="caution">
    <text evidence="2">The sequence shown here is derived from an EMBL/GenBank/DDBJ whole genome shotgun (WGS) entry which is preliminary data.</text>
</comment>
<keyword evidence="3" id="KW-1185">Reference proteome</keyword>
<protein>
    <submittedName>
        <fullName evidence="2">Uncharacterized protein</fullName>
    </submittedName>
</protein>
<gene>
    <name evidence="2" type="ORF">BPOR_1638g00010</name>
</gene>
<organism evidence="2 3">
    <name type="scientific">Botrytis porri</name>
    <dbReference type="NCBI Taxonomy" id="87229"/>
    <lineage>
        <taxon>Eukaryota</taxon>
        <taxon>Fungi</taxon>
        <taxon>Dikarya</taxon>
        <taxon>Ascomycota</taxon>
        <taxon>Pezizomycotina</taxon>
        <taxon>Leotiomycetes</taxon>
        <taxon>Helotiales</taxon>
        <taxon>Sclerotiniaceae</taxon>
        <taxon>Botrytis</taxon>
    </lineage>
</organism>
<evidence type="ECO:0000256" key="1">
    <source>
        <dbReference type="SAM" id="Coils"/>
    </source>
</evidence>
<keyword evidence="1" id="KW-0175">Coiled coil</keyword>
<sequence length="103" mass="12112">MPSPIHNIPIQLNTARIQQKLIDVLRKCTKRPRLAPLCYLDTPIKLVQENEDYEQRINEQELEALQAEYEVAEAEQAKRKVEARLDRKTRLVADYEIRRKGTV</sequence>
<dbReference type="EMBL" id="PQXO01001628">
    <property type="protein sequence ID" value="TGO80843.1"/>
    <property type="molecule type" value="Genomic_DNA"/>
</dbReference>
<dbReference type="AlphaFoldDB" id="A0A4Z1KI63"/>
<name>A0A4Z1KI63_9HELO</name>
<reference evidence="2 3" key="1">
    <citation type="submission" date="2017-12" db="EMBL/GenBank/DDBJ databases">
        <title>Comparative genomics of Botrytis spp.</title>
        <authorList>
            <person name="Valero-Jimenez C.A."/>
            <person name="Tapia P."/>
            <person name="Veloso J."/>
            <person name="Silva-Moreno E."/>
            <person name="Staats M."/>
            <person name="Valdes J.H."/>
            <person name="Van Kan J.A.L."/>
        </authorList>
    </citation>
    <scope>NUCLEOTIDE SEQUENCE [LARGE SCALE GENOMIC DNA]</scope>
    <source>
        <strain evidence="2 3">MUCL3349</strain>
    </source>
</reference>